<dbReference type="RefSeq" id="XP_016624260.1">
    <property type="nucleotide sequence ID" value="XM_016758932.1"/>
</dbReference>
<dbReference type="SUPFAM" id="SSF53474">
    <property type="entry name" value="alpha/beta-Hydrolases"/>
    <property type="match status" value="1"/>
</dbReference>
<dbReference type="Gene3D" id="3.40.50.1820">
    <property type="entry name" value="alpha/beta hydrolase"/>
    <property type="match status" value="1"/>
</dbReference>
<keyword evidence="4" id="KW-1185">Reference proteome</keyword>
<dbReference type="AlphaFoldDB" id="A0A0D2F5X0"/>
<dbReference type="GeneID" id="27694103"/>
<dbReference type="InterPro" id="IPR000073">
    <property type="entry name" value="AB_hydrolase_1"/>
</dbReference>
<evidence type="ECO:0000259" key="2">
    <source>
        <dbReference type="Pfam" id="PF00561"/>
    </source>
</evidence>
<dbReference type="PANTHER" id="PTHR42977">
    <property type="entry name" value="HYDROLASE-RELATED"/>
    <property type="match status" value="1"/>
</dbReference>
<evidence type="ECO:0000256" key="1">
    <source>
        <dbReference type="ARBA" id="ARBA00022801"/>
    </source>
</evidence>
<dbReference type="EMBL" id="KN846981">
    <property type="protein sequence ID" value="KIW97591.1"/>
    <property type="molecule type" value="Genomic_DNA"/>
</dbReference>
<dbReference type="HOGENOM" id="CLU_020336_13_3_1"/>
<accession>A0A0D2F5X0</accession>
<dbReference type="PRINTS" id="PR00111">
    <property type="entry name" value="ABHYDROLASE"/>
</dbReference>
<proteinExistence type="predicted"/>
<name>A0A0D2F5X0_CLAB1</name>
<dbReference type="GO" id="GO:0004301">
    <property type="term" value="F:epoxide hydrolase activity"/>
    <property type="evidence" value="ECO:0007669"/>
    <property type="project" value="TreeGrafter"/>
</dbReference>
<dbReference type="VEuPathDB" id="FungiDB:Z519_01175"/>
<dbReference type="NCBIfam" id="NF002043">
    <property type="entry name" value="PRK00870.1"/>
    <property type="match status" value="1"/>
</dbReference>
<dbReference type="InterPro" id="IPR051340">
    <property type="entry name" value="Haloalkane_dehalogenase"/>
</dbReference>
<feature type="domain" description="AB hydrolase-1" evidence="2">
    <location>
        <begin position="62"/>
        <end position="318"/>
    </location>
</feature>
<organism evidence="3 4">
    <name type="scientific">Cladophialophora bantiana (strain ATCC 10958 / CBS 173.52 / CDC B-1940 / NIH 8579)</name>
    <name type="common">Xylohypha bantiana</name>
    <dbReference type="NCBI Taxonomy" id="1442370"/>
    <lineage>
        <taxon>Eukaryota</taxon>
        <taxon>Fungi</taxon>
        <taxon>Dikarya</taxon>
        <taxon>Ascomycota</taxon>
        <taxon>Pezizomycotina</taxon>
        <taxon>Eurotiomycetes</taxon>
        <taxon>Chaetothyriomycetidae</taxon>
        <taxon>Chaetothyriales</taxon>
        <taxon>Herpotrichiellaceae</taxon>
        <taxon>Cladophialophora</taxon>
    </lineage>
</organism>
<protein>
    <recommendedName>
        <fullName evidence="2">AB hydrolase-1 domain-containing protein</fullName>
    </recommendedName>
</protein>
<dbReference type="PANTHER" id="PTHR42977:SF3">
    <property type="entry name" value="AB HYDROLASE-1 DOMAIN-CONTAINING PROTEIN"/>
    <property type="match status" value="1"/>
</dbReference>
<dbReference type="InterPro" id="IPR029058">
    <property type="entry name" value="AB_hydrolase_fold"/>
</dbReference>
<dbReference type="OrthoDB" id="284184at2759"/>
<keyword evidence="1" id="KW-0378">Hydrolase</keyword>
<dbReference type="Pfam" id="PF00561">
    <property type="entry name" value="Abhydrolase_1"/>
    <property type="match status" value="1"/>
</dbReference>
<gene>
    <name evidence="3" type="ORF">Z519_01175</name>
</gene>
<dbReference type="Proteomes" id="UP000053789">
    <property type="component" value="Unassembled WGS sequence"/>
</dbReference>
<evidence type="ECO:0000313" key="4">
    <source>
        <dbReference type="Proteomes" id="UP000053789"/>
    </source>
</evidence>
<sequence>MPSPPVNIPFVRTPDDRFQDLPDFPYEPKYIQYGNLRMAYIDERSSETAKTTNTQRETPTETFLLLHGEPTWSFLYRKMIPIFLGGTNAATRTAAGLPRPSPRRVICPDLLGFGRSDKPVHDEDYTFHFHRSSLLYFIHALNLTNITLVVQDWGGLLGLTLPIADPDRFKRLIAMNTMLATGEDPTPGFVAWRAWVNKNPDMSVGALLGRSCPQLSAAERRAYDAPFPSREFKAGVRRFPNLVMVSDGGKEGLEISRASLEYFGRGGIFKTAEDVLVACGMKDPVLGPPVMGQFARIWGNGCIYAEIEEAGHFVQEWGEQVANIATAVFDGVRIDSGHKIRRIAPGGRL</sequence>
<evidence type="ECO:0000313" key="3">
    <source>
        <dbReference type="EMBL" id="KIW97591.1"/>
    </source>
</evidence>
<reference evidence="3" key="1">
    <citation type="submission" date="2015-01" db="EMBL/GenBank/DDBJ databases">
        <title>The Genome Sequence of Cladophialophora bantiana CBS 173.52.</title>
        <authorList>
            <consortium name="The Broad Institute Genomics Platform"/>
            <person name="Cuomo C."/>
            <person name="de Hoog S."/>
            <person name="Gorbushina A."/>
            <person name="Stielow B."/>
            <person name="Teixiera M."/>
            <person name="Abouelleil A."/>
            <person name="Chapman S.B."/>
            <person name="Priest M."/>
            <person name="Young S.K."/>
            <person name="Wortman J."/>
            <person name="Nusbaum C."/>
            <person name="Birren B."/>
        </authorList>
    </citation>
    <scope>NUCLEOTIDE SEQUENCE [LARGE SCALE GENOMIC DNA]</scope>
    <source>
        <strain evidence="3">CBS 173.52</strain>
    </source>
</reference>